<dbReference type="GO" id="GO:0006417">
    <property type="term" value="P:regulation of translation"/>
    <property type="evidence" value="ECO:0007669"/>
    <property type="project" value="UniProtKB-KW"/>
</dbReference>
<dbReference type="PIRSF" id="PIRSF037511">
    <property type="entry name" value="Transl_init_SUI1_pro"/>
    <property type="match status" value="1"/>
</dbReference>
<keyword evidence="1" id="KW-0810">Translation regulation</keyword>
<feature type="domain" description="SUI1" evidence="3">
    <location>
        <begin position="56"/>
        <end position="122"/>
    </location>
</feature>
<evidence type="ECO:0000256" key="1">
    <source>
        <dbReference type="ARBA" id="ARBA00022845"/>
    </source>
</evidence>
<sequence length="130" mass="13969">MFRGVTSQYKFSVKDSKLVYSTSGDNNCTTCGKPLHKCRCEKKHQPATKSGSNDALIQLQRKGRGGKEVTVVTGLTLNGMEMLALLQELKSALGCGGTLKQQQLELQGNRIDAIKSALNSRGIIAKVSGV</sequence>
<dbReference type="AlphaFoldDB" id="A0A520RYT0"/>
<proteinExistence type="predicted"/>
<dbReference type="Pfam" id="PF01253">
    <property type="entry name" value="SUI1"/>
    <property type="match status" value="1"/>
</dbReference>
<dbReference type="PROSITE" id="PS50296">
    <property type="entry name" value="SUI1"/>
    <property type="match status" value="1"/>
</dbReference>
<evidence type="ECO:0000313" key="4">
    <source>
        <dbReference type="EMBL" id="RZO75351.1"/>
    </source>
</evidence>
<comment type="caution">
    <text evidence="4">The sequence shown here is derived from an EMBL/GenBank/DDBJ whole genome shotgun (WGS) entry which is preliminary data.</text>
</comment>
<organism evidence="4 5">
    <name type="scientific">OM182 bacterium</name>
    <dbReference type="NCBI Taxonomy" id="2510334"/>
    <lineage>
        <taxon>Bacteria</taxon>
        <taxon>Pseudomonadati</taxon>
        <taxon>Pseudomonadota</taxon>
        <taxon>Gammaproteobacteria</taxon>
        <taxon>OMG group</taxon>
        <taxon>OM182 clade</taxon>
    </lineage>
</organism>
<keyword evidence="2" id="KW-0648">Protein biosynthesis</keyword>
<dbReference type="SUPFAM" id="SSF55159">
    <property type="entry name" value="eIF1-like"/>
    <property type="match status" value="1"/>
</dbReference>
<reference evidence="4 5" key="1">
    <citation type="submission" date="2019-02" db="EMBL/GenBank/DDBJ databases">
        <title>Prokaryotic population dynamics and viral predation in marine succession experiment using metagenomics: the confinement effect.</title>
        <authorList>
            <person name="Haro-Moreno J.M."/>
            <person name="Rodriguez-Valera F."/>
            <person name="Lopez-Perez M."/>
        </authorList>
    </citation>
    <scope>NUCLEOTIDE SEQUENCE [LARGE SCALE GENOMIC DNA]</scope>
    <source>
        <strain evidence="4">MED-G158</strain>
    </source>
</reference>
<evidence type="ECO:0000256" key="2">
    <source>
        <dbReference type="ARBA" id="ARBA00022917"/>
    </source>
</evidence>
<gene>
    <name evidence="4" type="ORF">EVA69_04390</name>
</gene>
<evidence type="ECO:0000313" key="5">
    <source>
        <dbReference type="Proteomes" id="UP000320404"/>
    </source>
</evidence>
<accession>A0A520RYT0</accession>
<dbReference type="CDD" id="cd11567">
    <property type="entry name" value="YciH_like"/>
    <property type="match status" value="1"/>
</dbReference>
<dbReference type="EMBL" id="SHAH01000059">
    <property type="protein sequence ID" value="RZO75351.1"/>
    <property type="molecule type" value="Genomic_DNA"/>
</dbReference>
<dbReference type="Gene3D" id="3.30.780.10">
    <property type="entry name" value="SUI1-like domain"/>
    <property type="match status" value="1"/>
</dbReference>
<dbReference type="InterPro" id="IPR001950">
    <property type="entry name" value="SUI1"/>
</dbReference>
<protein>
    <recommendedName>
        <fullName evidence="3">SUI1 domain-containing protein</fullName>
    </recommendedName>
</protein>
<dbReference type="Proteomes" id="UP000320404">
    <property type="component" value="Unassembled WGS sequence"/>
</dbReference>
<dbReference type="InterPro" id="IPR036877">
    <property type="entry name" value="SUI1_dom_sf"/>
</dbReference>
<name>A0A520RYT0_9GAMM</name>
<dbReference type="GO" id="GO:0003743">
    <property type="term" value="F:translation initiation factor activity"/>
    <property type="evidence" value="ECO:0007669"/>
    <property type="project" value="InterPro"/>
</dbReference>
<dbReference type="InterPro" id="IPR005872">
    <property type="entry name" value="SUI1_arc_bac"/>
</dbReference>
<evidence type="ECO:0000259" key="3">
    <source>
        <dbReference type="PROSITE" id="PS50296"/>
    </source>
</evidence>